<comment type="caution">
    <text evidence="2">The sequence shown here is derived from an EMBL/GenBank/DDBJ whole genome shotgun (WGS) entry which is preliminary data.</text>
</comment>
<gene>
    <name evidence="2" type="ORF">ATE80_23870</name>
</gene>
<dbReference type="AlphaFoldDB" id="A0A100Y2C6"/>
<reference evidence="2 3" key="1">
    <citation type="submission" date="2015-11" db="EMBL/GenBank/DDBJ databases">
        <title>Genome-wide analysis reveals the secondary metabolome in Streptomyces kanasensis ZX01.</title>
        <authorList>
            <person name="Zhang G."/>
            <person name="Han L."/>
            <person name="Feng J."/>
            <person name="Zhang X."/>
        </authorList>
    </citation>
    <scope>NUCLEOTIDE SEQUENCE [LARGE SCALE GENOMIC DNA]</scope>
    <source>
        <strain evidence="2 3">ZX01</strain>
    </source>
</reference>
<sequence>MALGQAARGSGKAVLLEEGLPLSAAEIHQLAEDNSEGAALVGMVLPLRGLLAAGRGILDREWTPAACGGLILSGSAPGRPRPSGGRRTRPGCGRTADDCPRSWCGPSARTSTSPASCSAGRSPRLGGAVTGWAAGSVEFKSGARLSLAVTVRSGVDATSLSITDVDQSVTLRGRGLRVEDTDGLVSRGIPPLEDIRLSSYADMALVVGGACSTSRASPETTRALAN</sequence>
<organism evidence="2 3">
    <name type="scientific">Streptomyces kanasensis</name>
    <dbReference type="NCBI Taxonomy" id="936756"/>
    <lineage>
        <taxon>Bacteria</taxon>
        <taxon>Bacillati</taxon>
        <taxon>Actinomycetota</taxon>
        <taxon>Actinomycetes</taxon>
        <taxon>Kitasatosporales</taxon>
        <taxon>Streptomycetaceae</taxon>
        <taxon>Streptomyces</taxon>
    </lineage>
</organism>
<keyword evidence="3" id="KW-1185">Reference proteome</keyword>
<name>A0A100Y2C6_9ACTN</name>
<accession>A0A100Y2C6</accession>
<feature type="region of interest" description="Disordered" evidence="1">
    <location>
        <begin position="73"/>
        <end position="98"/>
    </location>
</feature>
<dbReference type="EMBL" id="LNSV01000078">
    <property type="protein sequence ID" value="KUH36409.1"/>
    <property type="molecule type" value="Genomic_DNA"/>
</dbReference>
<dbReference type="Proteomes" id="UP000054011">
    <property type="component" value="Unassembled WGS sequence"/>
</dbReference>
<protein>
    <submittedName>
        <fullName evidence="2">Uncharacterized protein</fullName>
    </submittedName>
</protein>
<evidence type="ECO:0000313" key="2">
    <source>
        <dbReference type="EMBL" id="KUH36409.1"/>
    </source>
</evidence>
<feature type="compositionally biased region" description="Low complexity" evidence="1">
    <location>
        <begin position="74"/>
        <end position="83"/>
    </location>
</feature>
<evidence type="ECO:0000256" key="1">
    <source>
        <dbReference type="SAM" id="MobiDB-lite"/>
    </source>
</evidence>
<proteinExistence type="predicted"/>
<evidence type="ECO:0000313" key="3">
    <source>
        <dbReference type="Proteomes" id="UP000054011"/>
    </source>
</evidence>
<dbReference type="STRING" id="936756.ATE80_23870"/>